<dbReference type="AlphaFoldDB" id="A0A6S7K4U2"/>
<dbReference type="Gene3D" id="3.60.10.10">
    <property type="entry name" value="Endonuclease/exonuclease/phosphatase"/>
    <property type="match status" value="1"/>
</dbReference>
<feature type="domain" description="Endonuclease/exonuclease/phosphatase" evidence="1">
    <location>
        <begin position="89"/>
        <end position="199"/>
    </location>
</feature>
<proteinExistence type="predicted"/>
<dbReference type="Pfam" id="PF14529">
    <property type="entry name" value="Exo_endo_phos_2"/>
    <property type="match status" value="1"/>
</dbReference>
<dbReference type="InterPro" id="IPR005135">
    <property type="entry name" value="Endo/exonuclease/phosphatase"/>
</dbReference>
<evidence type="ECO:0000259" key="1">
    <source>
        <dbReference type="Pfam" id="PF14529"/>
    </source>
</evidence>
<feature type="non-terminal residue" evidence="2">
    <location>
        <position position="211"/>
    </location>
</feature>
<dbReference type="GO" id="GO:0003824">
    <property type="term" value="F:catalytic activity"/>
    <property type="evidence" value="ECO:0007669"/>
    <property type="project" value="InterPro"/>
</dbReference>
<comment type="caution">
    <text evidence="2">The sequence shown here is derived from an EMBL/GenBank/DDBJ whole genome shotgun (WGS) entry which is preliminary data.</text>
</comment>
<dbReference type="OrthoDB" id="7490362at2759"/>
<name>A0A6S7K4U2_PARCT</name>
<dbReference type="InterPro" id="IPR036691">
    <property type="entry name" value="Endo/exonu/phosph_ase_sf"/>
</dbReference>
<gene>
    <name evidence="2" type="ORF">PACLA_8A045318</name>
</gene>
<dbReference type="Proteomes" id="UP001152795">
    <property type="component" value="Unassembled WGS sequence"/>
</dbReference>
<organism evidence="2 3">
    <name type="scientific">Paramuricea clavata</name>
    <name type="common">Red gorgonian</name>
    <name type="synonym">Violescent sea-whip</name>
    <dbReference type="NCBI Taxonomy" id="317549"/>
    <lineage>
        <taxon>Eukaryota</taxon>
        <taxon>Metazoa</taxon>
        <taxon>Cnidaria</taxon>
        <taxon>Anthozoa</taxon>
        <taxon>Octocorallia</taxon>
        <taxon>Malacalcyonacea</taxon>
        <taxon>Plexauridae</taxon>
        <taxon>Paramuricea</taxon>
    </lineage>
</organism>
<dbReference type="EMBL" id="CACRXK020026831">
    <property type="protein sequence ID" value="CAB4040466.1"/>
    <property type="molecule type" value="Genomic_DNA"/>
</dbReference>
<keyword evidence="3" id="KW-1185">Reference proteome</keyword>
<accession>A0A6S7K4U2</accession>
<evidence type="ECO:0000313" key="2">
    <source>
        <dbReference type="EMBL" id="CAB4040466.1"/>
    </source>
</evidence>
<sequence length="211" mass="24291">MAHTVSIRPVPEFNTDATRWKTVASLHVGKTGSHTLTCFSWLVALRMNVGEGDKRCLFIFKESLNARVFDHISDRIITTSFKLANTKVVVVAVYFPSTNRSFNEYMKTLETLEQICLQYKNNKTNLILLGDFNAHIEENKVGQKWNKRGTKLQSMFNKLKLVPVNLYPPCDSQQLTYLSRTENSIIDYIILDKNLVQYMESVQVLNEHPDN</sequence>
<evidence type="ECO:0000313" key="3">
    <source>
        <dbReference type="Proteomes" id="UP001152795"/>
    </source>
</evidence>
<dbReference type="SUPFAM" id="SSF56219">
    <property type="entry name" value="DNase I-like"/>
    <property type="match status" value="1"/>
</dbReference>
<reference evidence="2" key="1">
    <citation type="submission" date="2020-04" db="EMBL/GenBank/DDBJ databases">
        <authorList>
            <person name="Alioto T."/>
            <person name="Alioto T."/>
            <person name="Gomez Garrido J."/>
        </authorList>
    </citation>
    <scope>NUCLEOTIDE SEQUENCE</scope>
    <source>
        <strain evidence="2">A484AB</strain>
    </source>
</reference>
<protein>
    <recommendedName>
        <fullName evidence="1">Endonuclease/exonuclease/phosphatase domain-containing protein</fullName>
    </recommendedName>
</protein>